<keyword evidence="18" id="KW-1185">Reference proteome</keyword>
<dbReference type="SMART" id="SM00387">
    <property type="entry name" value="HATPase_c"/>
    <property type="match status" value="1"/>
</dbReference>
<dbReference type="PROSITE" id="PS50109">
    <property type="entry name" value="HIS_KIN"/>
    <property type="match status" value="1"/>
</dbReference>
<dbReference type="InterPro" id="IPR001789">
    <property type="entry name" value="Sig_transdc_resp-reg_receiver"/>
</dbReference>
<dbReference type="InterPro" id="IPR004358">
    <property type="entry name" value="Sig_transdc_His_kin-like_C"/>
</dbReference>
<evidence type="ECO:0000256" key="2">
    <source>
        <dbReference type="ARBA" id="ARBA00006402"/>
    </source>
</evidence>
<dbReference type="GO" id="GO:0005524">
    <property type="term" value="F:ATP binding"/>
    <property type="evidence" value="ECO:0007669"/>
    <property type="project" value="UniProtKB-KW"/>
</dbReference>
<evidence type="ECO:0000256" key="14">
    <source>
        <dbReference type="SAM" id="Coils"/>
    </source>
</evidence>
<dbReference type="SMART" id="SM00388">
    <property type="entry name" value="HisKA"/>
    <property type="match status" value="1"/>
</dbReference>
<keyword evidence="9" id="KW-0902">Two-component regulatory system</keyword>
<dbReference type="PANTHER" id="PTHR45339:SF1">
    <property type="entry name" value="HYBRID SIGNAL TRANSDUCTION HISTIDINE KINASE J"/>
    <property type="match status" value="1"/>
</dbReference>
<dbReference type="SUPFAM" id="SSF52172">
    <property type="entry name" value="CheY-like"/>
    <property type="match status" value="1"/>
</dbReference>
<dbReference type="Gene3D" id="3.30.565.10">
    <property type="entry name" value="Histidine kinase-like ATPase, C-terminal domain"/>
    <property type="match status" value="1"/>
</dbReference>
<protein>
    <recommendedName>
        <fullName evidence="12">Circadian input-output histidine kinase CikA</fullName>
        <ecNumber evidence="3">2.7.13.3</ecNumber>
    </recommendedName>
    <alternativeName>
        <fullName evidence="11">Sensory/regulatory protein RpfC</fullName>
    </alternativeName>
</protein>
<feature type="domain" description="Histidine kinase" evidence="15">
    <location>
        <begin position="176"/>
        <end position="384"/>
    </location>
</feature>
<keyword evidence="6" id="KW-0547">Nucleotide-binding</keyword>
<evidence type="ECO:0000256" key="8">
    <source>
        <dbReference type="ARBA" id="ARBA00022840"/>
    </source>
</evidence>
<dbReference type="InterPro" id="IPR003594">
    <property type="entry name" value="HATPase_dom"/>
</dbReference>
<evidence type="ECO:0000256" key="1">
    <source>
        <dbReference type="ARBA" id="ARBA00000085"/>
    </source>
</evidence>
<dbReference type="Proteomes" id="UP000631421">
    <property type="component" value="Unassembled WGS sequence"/>
</dbReference>
<evidence type="ECO:0000256" key="11">
    <source>
        <dbReference type="ARBA" id="ARBA00068150"/>
    </source>
</evidence>
<evidence type="ECO:0000256" key="6">
    <source>
        <dbReference type="ARBA" id="ARBA00022741"/>
    </source>
</evidence>
<comment type="subunit">
    <text evidence="10">At low DSF concentrations, interacts with RpfF.</text>
</comment>
<dbReference type="Pfam" id="PF00072">
    <property type="entry name" value="Response_reg"/>
    <property type="match status" value="1"/>
</dbReference>
<reference evidence="17 18" key="1">
    <citation type="journal article" date="2015" name="ISME J.">
        <title>Draft Genome Sequence of Streptomyces incarnatus NRRL8089, which Produces the Nucleoside Antibiotic Sinefungin.</title>
        <authorList>
            <person name="Oshima K."/>
            <person name="Hattori M."/>
            <person name="Shimizu H."/>
            <person name="Fukuda K."/>
            <person name="Nemoto M."/>
            <person name="Inagaki K."/>
            <person name="Tamura T."/>
        </authorList>
    </citation>
    <scope>NUCLEOTIDE SEQUENCE [LARGE SCALE GENOMIC DNA]</scope>
    <source>
        <strain evidence="17 18">FACHB-1277</strain>
    </source>
</reference>
<gene>
    <name evidence="17" type="ORF">H6F44_22560</name>
</gene>
<dbReference type="FunFam" id="3.30.565.10:FF:000010">
    <property type="entry name" value="Sensor histidine kinase RcsC"/>
    <property type="match status" value="1"/>
</dbReference>
<dbReference type="SUPFAM" id="SSF55874">
    <property type="entry name" value="ATPase domain of HSP90 chaperone/DNA topoisomerase II/histidine kinase"/>
    <property type="match status" value="1"/>
</dbReference>
<evidence type="ECO:0000256" key="13">
    <source>
        <dbReference type="PROSITE-ProRule" id="PRU00169"/>
    </source>
</evidence>
<dbReference type="CDD" id="cd17536">
    <property type="entry name" value="REC_YesN-like"/>
    <property type="match status" value="1"/>
</dbReference>
<evidence type="ECO:0000256" key="4">
    <source>
        <dbReference type="ARBA" id="ARBA00022553"/>
    </source>
</evidence>
<dbReference type="RefSeq" id="WP_190353325.1">
    <property type="nucleotide sequence ID" value="NZ_JACJPY010000168.1"/>
</dbReference>
<dbReference type="InterPro" id="IPR036097">
    <property type="entry name" value="HisK_dim/P_sf"/>
</dbReference>
<evidence type="ECO:0000259" key="16">
    <source>
        <dbReference type="PROSITE" id="PS50110"/>
    </source>
</evidence>
<dbReference type="SUPFAM" id="SSF47384">
    <property type="entry name" value="Homodimeric domain of signal transducing histidine kinase"/>
    <property type="match status" value="1"/>
</dbReference>
<dbReference type="SMART" id="SM00448">
    <property type="entry name" value="REC"/>
    <property type="match status" value="1"/>
</dbReference>
<sequence>MQKKVNIILVVDDEIEVQRLFQQRFRKRIRSGEIAFQFASNGVEALKILQESTAISMVLTDIRMPEMDGLSLISKLSESESSPKAVVISAYGDMQNIRLAMNYGAFDFVTKPIDFTDLEITINKTLALVDRLENQKQQLEKAQEQLRIHEKQKLALDQAREVAEESNKAKSAFLASMSHEIRTPMNGVLGMVQLLAATDLTPEQRHYLGIINSSGNALLKLINNILDFSKIESGMIDIEKQIVVLEEVIKSVCEMLGKQISDQNINLQYFIHPDIPKILLGDSSRISQILLNLLGNAIKFTQSGAVKISVHQQEFNAEQQNDCQLIFAVQDSGIGIQRDRIDLLFQPFSQGDPSVTRKYGGTGLGLVISKRLVELMGGTLWFESLGNIGGSPPDGWVSNQATPTSQGAIFYFTLKLEKGSIPSLR</sequence>
<evidence type="ECO:0000259" key="15">
    <source>
        <dbReference type="PROSITE" id="PS50109"/>
    </source>
</evidence>
<dbReference type="Pfam" id="PF02518">
    <property type="entry name" value="HATPase_c"/>
    <property type="match status" value="1"/>
</dbReference>
<dbReference type="InterPro" id="IPR003661">
    <property type="entry name" value="HisK_dim/P_dom"/>
</dbReference>
<dbReference type="CDD" id="cd16922">
    <property type="entry name" value="HATPase_EvgS-ArcB-TorS-like"/>
    <property type="match status" value="1"/>
</dbReference>
<organism evidence="17 18">
    <name type="scientific">Pseudanabaena cinerea FACHB-1277</name>
    <dbReference type="NCBI Taxonomy" id="2949581"/>
    <lineage>
        <taxon>Bacteria</taxon>
        <taxon>Bacillati</taxon>
        <taxon>Cyanobacteriota</taxon>
        <taxon>Cyanophyceae</taxon>
        <taxon>Pseudanabaenales</taxon>
        <taxon>Pseudanabaenaceae</taxon>
        <taxon>Pseudanabaena</taxon>
        <taxon>Pseudanabaena cinerea</taxon>
    </lineage>
</organism>
<keyword evidence="4 13" id="KW-0597">Phosphoprotein</keyword>
<dbReference type="Gene3D" id="1.10.287.130">
    <property type="match status" value="1"/>
</dbReference>
<keyword evidence="8" id="KW-0067">ATP-binding</keyword>
<evidence type="ECO:0000313" key="17">
    <source>
        <dbReference type="EMBL" id="MBD2152870.1"/>
    </source>
</evidence>
<dbReference type="InterPro" id="IPR036890">
    <property type="entry name" value="HATPase_C_sf"/>
</dbReference>
<keyword evidence="14" id="KW-0175">Coiled coil</keyword>
<dbReference type="AlphaFoldDB" id="A0A926Z8K4"/>
<dbReference type="InterPro" id="IPR011006">
    <property type="entry name" value="CheY-like_superfamily"/>
</dbReference>
<dbReference type="Gene3D" id="3.40.50.2300">
    <property type="match status" value="1"/>
</dbReference>
<dbReference type="PRINTS" id="PR00344">
    <property type="entry name" value="BCTRLSENSOR"/>
</dbReference>
<evidence type="ECO:0000256" key="10">
    <source>
        <dbReference type="ARBA" id="ARBA00064003"/>
    </source>
</evidence>
<dbReference type="GO" id="GO:0000155">
    <property type="term" value="F:phosphorelay sensor kinase activity"/>
    <property type="evidence" value="ECO:0007669"/>
    <property type="project" value="InterPro"/>
</dbReference>
<feature type="modified residue" description="4-aspartylphosphate" evidence="13">
    <location>
        <position position="61"/>
    </location>
</feature>
<comment type="caution">
    <text evidence="17">The sequence shown here is derived from an EMBL/GenBank/DDBJ whole genome shotgun (WGS) entry which is preliminary data.</text>
</comment>
<comment type="similarity">
    <text evidence="2">In the N-terminal section; belongs to the phytochrome family.</text>
</comment>
<dbReference type="CDD" id="cd00082">
    <property type="entry name" value="HisKA"/>
    <property type="match status" value="1"/>
</dbReference>
<feature type="coiled-coil region" evidence="14">
    <location>
        <begin position="115"/>
        <end position="159"/>
    </location>
</feature>
<feature type="domain" description="Response regulatory" evidence="16">
    <location>
        <begin position="7"/>
        <end position="126"/>
    </location>
</feature>
<evidence type="ECO:0000256" key="9">
    <source>
        <dbReference type="ARBA" id="ARBA00023012"/>
    </source>
</evidence>
<dbReference type="PANTHER" id="PTHR45339">
    <property type="entry name" value="HYBRID SIGNAL TRANSDUCTION HISTIDINE KINASE J"/>
    <property type="match status" value="1"/>
</dbReference>
<dbReference type="FunFam" id="1.10.287.130:FF:000002">
    <property type="entry name" value="Two-component osmosensing histidine kinase"/>
    <property type="match status" value="1"/>
</dbReference>
<proteinExistence type="inferred from homology"/>
<evidence type="ECO:0000256" key="7">
    <source>
        <dbReference type="ARBA" id="ARBA00022777"/>
    </source>
</evidence>
<dbReference type="InterPro" id="IPR005467">
    <property type="entry name" value="His_kinase_dom"/>
</dbReference>
<keyword evidence="5" id="KW-0808">Transferase</keyword>
<keyword evidence="7" id="KW-0418">Kinase</keyword>
<evidence type="ECO:0000256" key="3">
    <source>
        <dbReference type="ARBA" id="ARBA00012438"/>
    </source>
</evidence>
<dbReference type="EMBL" id="JACJPY010000168">
    <property type="protein sequence ID" value="MBD2152870.1"/>
    <property type="molecule type" value="Genomic_DNA"/>
</dbReference>
<dbReference type="PROSITE" id="PS50110">
    <property type="entry name" value="RESPONSE_REGULATORY"/>
    <property type="match status" value="1"/>
</dbReference>
<evidence type="ECO:0000256" key="12">
    <source>
        <dbReference type="ARBA" id="ARBA00074306"/>
    </source>
</evidence>
<evidence type="ECO:0000313" key="18">
    <source>
        <dbReference type="Proteomes" id="UP000631421"/>
    </source>
</evidence>
<name>A0A926Z8K4_9CYAN</name>
<comment type="catalytic activity">
    <reaction evidence="1">
        <text>ATP + protein L-histidine = ADP + protein N-phospho-L-histidine.</text>
        <dbReference type="EC" id="2.7.13.3"/>
    </reaction>
</comment>
<dbReference type="EC" id="2.7.13.3" evidence="3"/>
<evidence type="ECO:0000256" key="5">
    <source>
        <dbReference type="ARBA" id="ARBA00022679"/>
    </source>
</evidence>
<dbReference type="Pfam" id="PF00512">
    <property type="entry name" value="HisKA"/>
    <property type="match status" value="1"/>
</dbReference>
<accession>A0A926Z8K4</accession>